<proteinExistence type="predicted"/>
<evidence type="ECO:0000313" key="2">
    <source>
        <dbReference type="EMBL" id="RAL12966.1"/>
    </source>
</evidence>
<dbReference type="OrthoDB" id="4590707at2759"/>
<dbReference type="VEuPathDB" id="FungiDB:BO97DRAFT_405190"/>
<feature type="compositionally biased region" description="Basic and acidic residues" evidence="1">
    <location>
        <begin position="76"/>
        <end position="88"/>
    </location>
</feature>
<protein>
    <submittedName>
        <fullName evidence="2">Uncharacterized protein</fullName>
    </submittedName>
</protein>
<name>A0A395HZI9_ASPHC</name>
<dbReference type="EMBL" id="KZ824281">
    <property type="protein sequence ID" value="RAL12966.1"/>
    <property type="molecule type" value="Genomic_DNA"/>
</dbReference>
<organism evidence="2 3">
    <name type="scientific">Aspergillus homomorphus (strain CBS 101889)</name>
    <dbReference type="NCBI Taxonomy" id="1450537"/>
    <lineage>
        <taxon>Eukaryota</taxon>
        <taxon>Fungi</taxon>
        <taxon>Dikarya</taxon>
        <taxon>Ascomycota</taxon>
        <taxon>Pezizomycotina</taxon>
        <taxon>Eurotiomycetes</taxon>
        <taxon>Eurotiomycetidae</taxon>
        <taxon>Eurotiales</taxon>
        <taxon>Aspergillaceae</taxon>
        <taxon>Aspergillus</taxon>
        <taxon>Aspergillus subgen. Circumdati</taxon>
    </lineage>
</organism>
<evidence type="ECO:0000256" key="1">
    <source>
        <dbReference type="SAM" id="MobiDB-lite"/>
    </source>
</evidence>
<keyword evidence="3" id="KW-1185">Reference proteome</keyword>
<accession>A0A395HZI9</accession>
<feature type="compositionally biased region" description="Polar residues" evidence="1">
    <location>
        <begin position="152"/>
        <end position="171"/>
    </location>
</feature>
<dbReference type="STRING" id="1450537.A0A395HZI9"/>
<dbReference type="RefSeq" id="XP_025552120.1">
    <property type="nucleotide sequence ID" value="XM_025695131.1"/>
</dbReference>
<dbReference type="Proteomes" id="UP000248961">
    <property type="component" value="Unassembled WGS sequence"/>
</dbReference>
<feature type="compositionally biased region" description="Basic and acidic residues" evidence="1">
    <location>
        <begin position="178"/>
        <end position="190"/>
    </location>
</feature>
<sequence>MVLARPQFLRASARALGTVRRQMPTQQSARRTYAQAAETSNKPSDLPWLIGSLGLGIPGAYYLLASGGKAAASSHDTPDTHNHGEPKGKASTSAPIEKEEVAPAKDSAPQPDRDAEQKTESSSSSSGAATPSTDGKAPSEADEAATRKEAGNASTMSGKQEGLSNATTDNPYVNEPGKSMKGEGETESAKVKGTVSPDRPQQ</sequence>
<gene>
    <name evidence="2" type="ORF">BO97DRAFT_405190</name>
</gene>
<dbReference type="AlphaFoldDB" id="A0A395HZI9"/>
<dbReference type="GeneID" id="37199420"/>
<feature type="region of interest" description="Disordered" evidence="1">
    <location>
        <begin position="68"/>
        <end position="202"/>
    </location>
</feature>
<reference evidence="2 3" key="1">
    <citation type="submission" date="2018-02" db="EMBL/GenBank/DDBJ databases">
        <title>The genomes of Aspergillus section Nigri reveals drivers in fungal speciation.</title>
        <authorList>
            <consortium name="DOE Joint Genome Institute"/>
            <person name="Vesth T.C."/>
            <person name="Nybo J."/>
            <person name="Theobald S."/>
            <person name="Brandl J."/>
            <person name="Frisvad J.C."/>
            <person name="Nielsen K.F."/>
            <person name="Lyhne E.K."/>
            <person name="Kogle M.E."/>
            <person name="Kuo A."/>
            <person name="Riley R."/>
            <person name="Clum A."/>
            <person name="Nolan M."/>
            <person name="Lipzen A."/>
            <person name="Salamov A."/>
            <person name="Henrissat B."/>
            <person name="Wiebenga A."/>
            <person name="De vries R.P."/>
            <person name="Grigoriev I.V."/>
            <person name="Mortensen U.H."/>
            <person name="Andersen M.R."/>
            <person name="Baker S.E."/>
        </authorList>
    </citation>
    <scope>NUCLEOTIDE SEQUENCE [LARGE SCALE GENOMIC DNA]</scope>
    <source>
        <strain evidence="2 3">CBS 101889</strain>
    </source>
</reference>
<evidence type="ECO:0000313" key="3">
    <source>
        <dbReference type="Proteomes" id="UP000248961"/>
    </source>
</evidence>